<sequence>MAGWAFHGTRGGSLSELYGKEERWFLSSLTRNQAVQPDHADYGSTPMRIPTTLQSSSSLQSSLARIESLPALRIREQERDPISGLMPSESRAVHDWTSSMRASHGRLPLTRREPSVGDVTKFGVKDECTGKTIYLPMGVRYGVPEALGVERAEAVFSANARLAGDYRRRPITADPGLGQLQLHASQRSLARTPSAAELEDLLRKRSRAAGLGGKHAKVCDVVQKKWSVLYSSGSACSVMGPHRLGAPA</sequence>
<protein>
    <submittedName>
        <fullName evidence="1">Uncharacterized protein</fullName>
    </submittedName>
</protein>
<accession>A0A0M0JJB1</accession>
<reference evidence="2" key="1">
    <citation type="journal article" date="2015" name="PLoS Genet.">
        <title>Genome Sequence and Transcriptome Analyses of Chrysochromulina tobin: Metabolic Tools for Enhanced Algal Fitness in the Prominent Order Prymnesiales (Haptophyceae).</title>
        <authorList>
            <person name="Hovde B.T."/>
            <person name="Deodato C.R."/>
            <person name="Hunsperger H.M."/>
            <person name="Ryken S.A."/>
            <person name="Yost W."/>
            <person name="Jha R.K."/>
            <person name="Patterson J."/>
            <person name="Monnat R.J. Jr."/>
            <person name="Barlow S.B."/>
            <person name="Starkenburg S.R."/>
            <person name="Cattolico R.A."/>
        </authorList>
    </citation>
    <scope>NUCLEOTIDE SEQUENCE</scope>
    <source>
        <strain evidence="2">CCMP291</strain>
    </source>
</reference>
<organism evidence="1 2">
    <name type="scientific">Chrysochromulina tobinii</name>
    <dbReference type="NCBI Taxonomy" id="1460289"/>
    <lineage>
        <taxon>Eukaryota</taxon>
        <taxon>Haptista</taxon>
        <taxon>Haptophyta</taxon>
        <taxon>Prymnesiophyceae</taxon>
        <taxon>Prymnesiales</taxon>
        <taxon>Chrysochromulinaceae</taxon>
        <taxon>Chrysochromulina</taxon>
    </lineage>
</organism>
<dbReference type="AlphaFoldDB" id="A0A0M0JJB1"/>
<name>A0A0M0JJB1_9EUKA</name>
<evidence type="ECO:0000313" key="1">
    <source>
        <dbReference type="EMBL" id="KOO26681.1"/>
    </source>
</evidence>
<evidence type="ECO:0000313" key="2">
    <source>
        <dbReference type="Proteomes" id="UP000037460"/>
    </source>
</evidence>
<gene>
    <name evidence="1" type="ORF">Ctob_005843</name>
</gene>
<dbReference type="Proteomes" id="UP000037460">
    <property type="component" value="Unassembled WGS sequence"/>
</dbReference>
<comment type="caution">
    <text evidence="1">The sequence shown here is derived from an EMBL/GenBank/DDBJ whole genome shotgun (WGS) entry which is preliminary data.</text>
</comment>
<keyword evidence="2" id="KW-1185">Reference proteome</keyword>
<proteinExistence type="predicted"/>
<dbReference type="EMBL" id="JWZX01002819">
    <property type="protein sequence ID" value="KOO26681.1"/>
    <property type="molecule type" value="Genomic_DNA"/>
</dbReference>